<sequence>MSTAEKASTKKAIIAHLLEEKEASYKNMMAMQESEVESAEQSNENGDGQFQGGKTGQALNRVEARASVVEALQRDINILTGLDSIEPTVEVQLGDVIETDQGNFFVAVPADEFTVEGKSYRGISTQSPLFQALKGKKDGDTVSLNNNEFKLISSY</sequence>
<evidence type="ECO:0000313" key="2">
    <source>
        <dbReference type="EMBL" id="TXF89981.1"/>
    </source>
</evidence>
<name>A0A5C7FWG9_9BACT</name>
<evidence type="ECO:0000313" key="3">
    <source>
        <dbReference type="Proteomes" id="UP000321907"/>
    </source>
</evidence>
<gene>
    <name evidence="2" type="ORF">FUA23_08485</name>
</gene>
<evidence type="ECO:0008006" key="4">
    <source>
        <dbReference type="Google" id="ProtNLM"/>
    </source>
</evidence>
<dbReference type="EMBL" id="VOXD01000010">
    <property type="protein sequence ID" value="TXF89981.1"/>
    <property type="molecule type" value="Genomic_DNA"/>
</dbReference>
<comment type="caution">
    <text evidence="2">The sequence shown here is derived from an EMBL/GenBank/DDBJ whole genome shotgun (WGS) entry which is preliminary data.</text>
</comment>
<feature type="compositionally biased region" description="Polar residues" evidence="1">
    <location>
        <begin position="39"/>
        <end position="48"/>
    </location>
</feature>
<dbReference type="AlphaFoldDB" id="A0A5C7FWG9"/>
<accession>A0A5C7FWG9</accession>
<dbReference type="OrthoDB" id="667380at2"/>
<dbReference type="RefSeq" id="WP_147930301.1">
    <property type="nucleotide sequence ID" value="NZ_VOXD01000010.1"/>
</dbReference>
<reference evidence="2 3" key="1">
    <citation type="submission" date="2019-08" db="EMBL/GenBank/DDBJ databases">
        <title>Lewinella sp. strain SSH13 Genome sequencing and assembly.</title>
        <authorList>
            <person name="Kim I."/>
        </authorList>
    </citation>
    <scope>NUCLEOTIDE SEQUENCE [LARGE SCALE GENOMIC DNA]</scope>
    <source>
        <strain evidence="2 3">SSH13</strain>
    </source>
</reference>
<protein>
    <recommendedName>
        <fullName evidence="4">Transcription elongation factor</fullName>
    </recommendedName>
</protein>
<organism evidence="2 3">
    <name type="scientific">Neolewinella aurantiaca</name>
    <dbReference type="NCBI Taxonomy" id="2602767"/>
    <lineage>
        <taxon>Bacteria</taxon>
        <taxon>Pseudomonadati</taxon>
        <taxon>Bacteroidota</taxon>
        <taxon>Saprospiria</taxon>
        <taxon>Saprospirales</taxon>
        <taxon>Lewinellaceae</taxon>
        <taxon>Neolewinella</taxon>
    </lineage>
</organism>
<dbReference type="Proteomes" id="UP000321907">
    <property type="component" value="Unassembled WGS sequence"/>
</dbReference>
<feature type="region of interest" description="Disordered" evidence="1">
    <location>
        <begin position="32"/>
        <end position="55"/>
    </location>
</feature>
<keyword evidence="3" id="KW-1185">Reference proteome</keyword>
<evidence type="ECO:0000256" key="1">
    <source>
        <dbReference type="SAM" id="MobiDB-lite"/>
    </source>
</evidence>
<proteinExistence type="predicted"/>